<keyword evidence="4" id="KW-0808">Transferase</keyword>
<evidence type="ECO:0000256" key="15">
    <source>
        <dbReference type="PROSITE-ProRule" id="PRU10141"/>
    </source>
</evidence>
<evidence type="ECO:0000256" key="1">
    <source>
        <dbReference type="ARBA" id="ARBA00004167"/>
    </source>
</evidence>
<dbReference type="Proteomes" id="UP000701853">
    <property type="component" value="Chromosome 6"/>
</dbReference>
<keyword evidence="8 15" id="KW-0547">Nucleotide-binding</keyword>
<dbReference type="InterPro" id="IPR000719">
    <property type="entry name" value="Prot_kinase_dom"/>
</dbReference>
<proteinExistence type="predicted"/>
<evidence type="ECO:0000256" key="11">
    <source>
        <dbReference type="ARBA" id="ARBA00022989"/>
    </source>
</evidence>
<feature type="transmembrane region" description="Helical" evidence="17">
    <location>
        <begin position="937"/>
        <end position="959"/>
    </location>
</feature>
<keyword evidence="10 15" id="KW-0067">ATP-binding</keyword>
<dbReference type="PROSITE" id="PS50011">
    <property type="entry name" value="PROTEIN_KINASE_DOM"/>
    <property type="match status" value="2"/>
</dbReference>
<accession>A0A8J6D4I7</accession>
<dbReference type="GO" id="GO:0005524">
    <property type="term" value="F:ATP binding"/>
    <property type="evidence" value="ECO:0007669"/>
    <property type="project" value="UniProtKB-UniRule"/>
</dbReference>
<dbReference type="Gene3D" id="1.10.510.10">
    <property type="entry name" value="Transferase(Phosphotransferase) domain 1"/>
    <property type="match status" value="2"/>
</dbReference>
<dbReference type="SMART" id="SM00220">
    <property type="entry name" value="S_TKc"/>
    <property type="match status" value="2"/>
</dbReference>
<sequence>MGFSILLLFYLILPLFLAIHGLGVDPFFQHSCISTAGNYSANSTYQANLNTIFSQLTSQSDFNYGFYNLSAGRDPNQVNATALCRGDRNQEDCNSCLNESISELSQRCPFSKEVVGWSEFCTLRYAHRTLFGDMETSPDSCLYNTQNVTNVDEFNQALDNLLNNLSSRAAAEGPLRKYAAGNTTVGVFQRVYALVQCSPDLSEQECGDCLSVAKEGIGSCCFGKRGCRILKPSCLLRYESGPFYQTPLALPSPPPSVASPPAPPSTEGNGNNTTRIIIILVASVVGIPILIASSICIIRRARKTPQHLLRTDDDEVIRADSLQFEFATVRAATNNFSDANKLGQGGFGAVYKGQLPNGEEVAVKRLARDSGQGDLEFKNEVLLVAKLQHRNLVRLLGFCLEGHERLLIYEFVPNTSLDHFLFDRVKRAQLDWERRYKIIGGVARGILYLHEDSRLRIVHRDLKASNVLLDAEMIPKIADFGMARLFVRDETQGNTSRIVGTYGYMAPEYAMHGQFSIKSDVYSFGVLVLEIVSGQRNNCFRNGETVEDLISCAWKNWRQGTAMNIVDPTLRDGSRNEMMRCIHIGLLCVQENVGDRPTMATVILMLNSFSVTLPMPSQPAVFMHTNIESDMSSSLVSESYQSRSEELPLSQNEASITDPYPRYLSNRISRATEKMEMGSSTLLFLLAHSLLFNFSTAQNSNKLTTSSCSNGRGNFTTGSTYEANLNNLLSSFSSITANDYGFYNLSVGQDPDTANAIVLCRGDVQPDVCLSCINNATSEVTSECPNRKEAAIWYDFCMLRYSNRSIVGVMDSSLVTGLLNPSNVTDADSFRGALNNLLVDLMNKASSGDSLRKFATGNVIDPALQPIYALEQCTPDLSQEDCTTCLERALQEIPVCCGGKRGGQVILTSCFVRFEMERFYDEPAVSPPPGDSNTSRIIIAVVFPTASVVIIIICIYFVLRARKTKETVETLDEEIINPESLQFDFGTIRTATNNFSDENKLGQGGFGSVYKGRLSFGQDIAVKRLSRESKQGDLEFKNEVLLVAKLQHRNLVRLLGFSLERTERLLVYEFVPNASLDRFIFDPKRREQVNWEQRYKIIGGIARGLLYLHEDSRLRIIHRDLKASNVLLDADMNPKIADFGMARLFTMDETQGNTSRIVGTYGYMAPEYAMHGQFSVKSDVFSFGVLILEIVTGRRNNCFNDRDNIEDLLSYSWKNWREGTTVNLIDPALRVSSSSEITRCIHIGLLCVQENVADRPTMASVVIMLNSSSLTLAMPSEPAFFMHSSTQSDLSSSSTYSSRVTVSITSHSNDEVFPLAKNREPYLQ</sequence>
<dbReference type="SUPFAM" id="SSF56112">
    <property type="entry name" value="Protein kinase-like (PK-like)"/>
    <property type="match status" value="2"/>
</dbReference>
<evidence type="ECO:0000256" key="7">
    <source>
        <dbReference type="ARBA" id="ARBA00022737"/>
    </source>
</evidence>
<dbReference type="PROSITE" id="PS00107">
    <property type="entry name" value="PROTEIN_KINASE_ATP"/>
    <property type="match status" value="2"/>
</dbReference>
<dbReference type="InterPro" id="IPR008271">
    <property type="entry name" value="Ser/Thr_kinase_AS"/>
</dbReference>
<dbReference type="Gene3D" id="3.30.200.20">
    <property type="entry name" value="Phosphorylase Kinase, domain 1"/>
    <property type="match status" value="2"/>
</dbReference>
<feature type="domain" description="Protein kinase" evidence="19">
    <location>
        <begin position="995"/>
        <end position="1280"/>
    </location>
</feature>
<dbReference type="FunFam" id="3.30.200.20:FF:000142">
    <property type="entry name" value="Cysteine-rich receptor-like protein kinase 10"/>
    <property type="match status" value="2"/>
</dbReference>
<dbReference type="InterPro" id="IPR038408">
    <property type="entry name" value="GNK2_sf"/>
</dbReference>
<feature type="domain" description="Gnk2-homologous" evidence="20">
    <location>
        <begin position="136"/>
        <end position="243"/>
    </location>
</feature>
<evidence type="ECO:0000256" key="4">
    <source>
        <dbReference type="ARBA" id="ARBA00022679"/>
    </source>
</evidence>
<organism evidence="21 22">
    <name type="scientific">Gossypium anomalum</name>
    <dbReference type="NCBI Taxonomy" id="47600"/>
    <lineage>
        <taxon>Eukaryota</taxon>
        <taxon>Viridiplantae</taxon>
        <taxon>Streptophyta</taxon>
        <taxon>Embryophyta</taxon>
        <taxon>Tracheophyta</taxon>
        <taxon>Spermatophyta</taxon>
        <taxon>Magnoliopsida</taxon>
        <taxon>eudicotyledons</taxon>
        <taxon>Gunneridae</taxon>
        <taxon>Pentapetalae</taxon>
        <taxon>rosids</taxon>
        <taxon>malvids</taxon>
        <taxon>Malvales</taxon>
        <taxon>Malvaceae</taxon>
        <taxon>Malvoideae</taxon>
        <taxon>Gossypium</taxon>
    </lineage>
</organism>
<dbReference type="FunFam" id="3.30.430.20:FF:000002">
    <property type="entry name" value="Cysteine-rich receptor-like protein kinase 10"/>
    <property type="match status" value="2"/>
</dbReference>
<evidence type="ECO:0000256" key="18">
    <source>
        <dbReference type="SAM" id="SignalP"/>
    </source>
</evidence>
<gene>
    <name evidence="21" type="ORF">CXB51_014715</name>
</gene>
<protein>
    <recommendedName>
        <fullName evidence="23">Cysteine-rich receptor-like protein kinase 29</fullName>
    </recommendedName>
</protein>
<dbReference type="OrthoDB" id="4062651at2759"/>
<dbReference type="Pfam" id="PF01657">
    <property type="entry name" value="Stress-antifung"/>
    <property type="match status" value="4"/>
</dbReference>
<evidence type="ECO:0000256" key="5">
    <source>
        <dbReference type="ARBA" id="ARBA00022692"/>
    </source>
</evidence>
<dbReference type="EMBL" id="JAHUZN010000006">
    <property type="protein sequence ID" value="KAG8490928.1"/>
    <property type="molecule type" value="Genomic_DNA"/>
</dbReference>
<dbReference type="Gene3D" id="3.30.430.20">
    <property type="entry name" value="Gnk2 domain, C-X8-C-X2-C motif"/>
    <property type="match status" value="4"/>
</dbReference>
<evidence type="ECO:0000256" key="6">
    <source>
        <dbReference type="ARBA" id="ARBA00022729"/>
    </source>
</evidence>
<dbReference type="CDD" id="cd14066">
    <property type="entry name" value="STKc_IRAK"/>
    <property type="match status" value="2"/>
</dbReference>
<evidence type="ECO:0000256" key="16">
    <source>
        <dbReference type="SAM" id="MobiDB-lite"/>
    </source>
</evidence>
<keyword evidence="11 17" id="KW-1133">Transmembrane helix</keyword>
<dbReference type="PROSITE" id="PS00108">
    <property type="entry name" value="PROTEIN_KINASE_ST"/>
    <property type="match status" value="2"/>
</dbReference>
<evidence type="ECO:0000256" key="8">
    <source>
        <dbReference type="ARBA" id="ARBA00022741"/>
    </source>
</evidence>
<name>A0A8J6D4I7_9ROSI</name>
<dbReference type="InterPro" id="IPR001245">
    <property type="entry name" value="Ser-Thr/Tyr_kinase_cat_dom"/>
</dbReference>
<comment type="caution">
    <text evidence="21">The sequence shown here is derived from an EMBL/GenBank/DDBJ whole genome shotgun (WGS) entry which is preliminary data.</text>
</comment>
<feature type="transmembrane region" description="Helical" evidence="17">
    <location>
        <begin position="276"/>
        <end position="298"/>
    </location>
</feature>
<evidence type="ECO:0000256" key="3">
    <source>
        <dbReference type="ARBA" id="ARBA00022553"/>
    </source>
</evidence>
<keyword evidence="7" id="KW-0677">Repeat</keyword>
<keyword evidence="22" id="KW-1185">Reference proteome</keyword>
<feature type="compositionally biased region" description="Pro residues" evidence="16">
    <location>
        <begin position="250"/>
        <end position="264"/>
    </location>
</feature>
<evidence type="ECO:0000256" key="10">
    <source>
        <dbReference type="ARBA" id="ARBA00022840"/>
    </source>
</evidence>
<evidence type="ECO:0000259" key="20">
    <source>
        <dbReference type="PROSITE" id="PS51473"/>
    </source>
</evidence>
<evidence type="ECO:0000256" key="13">
    <source>
        <dbReference type="ARBA" id="ARBA00023170"/>
    </source>
</evidence>
<evidence type="ECO:0000256" key="9">
    <source>
        <dbReference type="ARBA" id="ARBA00022777"/>
    </source>
</evidence>
<feature type="domain" description="Gnk2-homologous" evidence="20">
    <location>
        <begin position="27"/>
        <end position="130"/>
    </location>
</feature>
<dbReference type="GO" id="GO:0005886">
    <property type="term" value="C:plasma membrane"/>
    <property type="evidence" value="ECO:0007669"/>
    <property type="project" value="TreeGrafter"/>
</dbReference>
<dbReference type="PANTHER" id="PTHR27002:SF1104">
    <property type="entry name" value="CYSTEINE-RICH RECEPTOR-LIKE PROTEIN KINASE 27-RELATED"/>
    <property type="match status" value="1"/>
</dbReference>
<dbReference type="Pfam" id="PF07714">
    <property type="entry name" value="PK_Tyr_Ser-Thr"/>
    <property type="match status" value="2"/>
</dbReference>
<evidence type="ECO:0000313" key="21">
    <source>
        <dbReference type="EMBL" id="KAG8490928.1"/>
    </source>
</evidence>
<dbReference type="GO" id="GO:0004674">
    <property type="term" value="F:protein serine/threonine kinase activity"/>
    <property type="evidence" value="ECO:0007669"/>
    <property type="project" value="UniProtKB-KW"/>
</dbReference>
<keyword evidence="13" id="KW-0675">Receptor</keyword>
<dbReference type="GO" id="GO:0009737">
    <property type="term" value="P:response to abscisic acid"/>
    <property type="evidence" value="ECO:0007669"/>
    <property type="project" value="UniProtKB-ARBA"/>
</dbReference>
<evidence type="ECO:0000313" key="22">
    <source>
        <dbReference type="Proteomes" id="UP000701853"/>
    </source>
</evidence>
<feature type="binding site" evidence="15">
    <location>
        <position position="1023"/>
    </location>
    <ligand>
        <name>ATP</name>
        <dbReference type="ChEBI" id="CHEBI:30616"/>
    </ligand>
</feature>
<dbReference type="InterPro" id="IPR002902">
    <property type="entry name" value="GNK2"/>
</dbReference>
<dbReference type="InterPro" id="IPR011009">
    <property type="entry name" value="Kinase-like_dom_sf"/>
</dbReference>
<reference evidence="21 22" key="1">
    <citation type="journal article" date="2021" name="bioRxiv">
        <title>The Gossypium anomalum genome as a resource for cotton improvement and evolutionary analysis of hybrid incompatibility.</title>
        <authorList>
            <person name="Grover C.E."/>
            <person name="Yuan D."/>
            <person name="Arick M.A."/>
            <person name="Miller E.R."/>
            <person name="Hu G."/>
            <person name="Peterson D.G."/>
            <person name="Wendel J.F."/>
            <person name="Udall J.A."/>
        </authorList>
    </citation>
    <scope>NUCLEOTIDE SEQUENCE [LARGE SCALE GENOMIC DNA]</scope>
    <source>
        <strain evidence="21">JFW-Udall</strain>
        <tissue evidence="21">Leaf</tissue>
    </source>
</reference>
<keyword evidence="14" id="KW-0325">Glycoprotein</keyword>
<feature type="region of interest" description="Disordered" evidence="16">
    <location>
        <begin position="249"/>
        <end position="269"/>
    </location>
</feature>
<comment type="subcellular location">
    <subcellularLocation>
        <location evidence="1">Membrane</location>
        <topology evidence="1">Single-pass membrane protein</topology>
    </subcellularLocation>
</comment>
<feature type="signal peptide" evidence="18">
    <location>
        <begin position="1"/>
        <end position="23"/>
    </location>
</feature>
<dbReference type="CDD" id="cd23509">
    <property type="entry name" value="Gnk2-like"/>
    <property type="match status" value="4"/>
</dbReference>
<feature type="chain" id="PRO_5035169995" description="Cysteine-rich receptor-like protein kinase 29" evidence="18">
    <location>
        <begin position="24"/>
        <end position="1324"/>
    </location>
</feature>
<dbReference type="FunFam" id="1.10.510.10:FF:000343">
    <property type="entry name" value="Cysteine-rich receptor-like protein kinase 28"/>
    <property type="match status" value="2"/>
</dbReference>
<feature type="domain" description="Gnk2-homologous" evidence="20">
    <location>
        <begin position="703"/>
        <end position="806"/>
    </location>
</feature>
<feature type="domain" description="Protein kinase" evidence="19">
    <location>
        <begin position="336"/>
        <end position="610"/>
    </location>
</feature>
<evidence type="ECO:0000256" key="2">
    <source>
        <dbReference type="ARBA" id="ARBA00022527"/>
    </source>
</evidence>
<keyword evidence="5 17" id="KW-0812">Transmembrane</keyword>
<evidence type="ECO:0008006" key="23">
    <source>
        <dbReference type="Google" id="ProtNLM"/>
    </source>
</evidence>
<feature type="binding site" evidence="15">
    <location>
        <position position="364"/>
    </location>
    <ligand>
        <name>ATP</name>
        <dbReference type="ChEBI" id="CHEBI:30616"/>
    </ligand>
</feature>
<keyword evidence="9" id="KW-0418">Kinase</keyword>
<keyword evidence="3" id="KW-0597">Phosphoprotein</keyword>
<evidence type="ECO:0000256" key="17">
    <source>
        <dbReference type="SAM" id="Phobius"/>
    </source>
</evidence>
<dbReference type="InterPro" id="IPR017441">
    <property type="entry name" value="Protein_kinase_ATP_BS"/>
</dbReference>
<keyword evidence="6 18" id="KW-0732">Signal</keyword>
<evidence type="ECO:0000256" key="14">
    <source>
        <dbReference type="ARBA" id="ARBA00023180"/>
    </source>
</evidence>
<evidence type="ECO:0000259" key="19">
    <source>
        <dbReference type="PROSITE" id="PS50011"/>
    </source>
</evidence>
<keyword evidence="12 17" id="KW-0472">Membrane</keyword>
<keyword evidence="2" id="KW-0723">Serine/threonine-protein kinase</keyword>
<dbReference type="PANTHER" id="PTHR27002">
    <property type="entry name" value="RECEPTOR-LIKE SERINE/THREONINE-PROTEIN KINASE SD1-8"/>
    <property type="match status" value="1"/>
</dbReference>
<dbReference type="FunFam" id="3.30.430.20:FF:000003">
    <property type="entry name" value="Cysteine-rich RLK (RECEPTOR-like protein kinase) 10"/>
    <property type="match status" value="2"/>
</dbReference>
<dbReference type="PROSITE" id="PS51473">
    <property type="entry name" value="GNK2"/>
    <property type="match status" value="4"/>
</dbReference>
<feature type="domain" description="Gnk2-homologous" evidence="20">
    <location>
        <begin position="812"/>
        <end position="919"/>
    </location>
</feature>
<evidence type="ECO:0000256" key="12">
    <source>
        <dbReference type="ARBA" id="ARBA00023136"/>
    </source>
</evidence>